<sequence length="231" mass="25460">IVSLVLSPTPLIAVNFFLLSWIVIRMGPYYSRLSPRWCMRRCLIVDVVALQVQAAGGSIAGVATPDRAQLSSQGAHIMLGGIIFQFASMVAYCVLATEFLARYARDRPLRLHIRTRDRPVLQPGTKRMIYAVAFSTLVLFIRSIYRIIELASGWHSGFMLNELYFNMLDGVMVALATLAINLQHPGRLLGSRETPLPAEYGMKLSSGWADGSSSTAKPDQAFACSLSLPTH</sequence>
<reference evidence="6" key="1">
    <citation type="submission" date="2023-03" db="EMBL/GenBank/DDBJ databases">
        <title>Massive genome expansion in bonnet fungi (Mycena s.s.) driven by repeated elements and novel gene families across ecological guilds.</title>
        <authorList>
            <consortium name="Lawrence Berkeley National Laboratory"/>
            <person name="Harder C.B."/>
            <person name="Miyauchi S."/>
            <person name="Viragh M."/>
            <person name="Kuo A."/>
            <person name="Thoen E."/>
            <person name="Andreopoulos B."/>
            <person name="Lu D."/>
            <person name="Skrede I."/>
            <person name="Drula E."/>
            <person name="Henrissat B."/>
            <person name="Morin E."/>
            <person name="Kohler A."/>
            <person name="Barry K."/>
            <person name="LaButti K."/>
            <person name="Morin E."/>
            <person name="Salamov A."/>
            <person name="Lipzen A."/>
            <person name="Mereny Z."/>
            <person name="Hegedus B."/>
            <person name="Baldrian P."/>
            <person name="Stursova M."/>
            <person name="Weitz H."/>
            <person name="Taylor A."/>
            <person name="Grigoriev I.V."/>
            <person name="Nagy L.G."/>
            <person name="Martin F."/>
            <person name="Kauserud H."/>
        </authorList>
    </citation>
    <scope>NUCLEOTIDE SEQUENCE</scope>
    <source>
        <strain evidence="6">CBHHK002</strain>
    </source>
</reference>
<protein>
    <submittedName>
        <fullName evidence="6">RTA1 like protein-domain-containing protein</fullName>
    </submittedName>
</protein>
<proteinExistence type="predicted"/>
<dbReference type="PANTHER" id="PTHR31465:SF8">
    <property type="entry name" value="DOMAIN PROTEIN, PUTATIVE (AFU_ORTHOLOGUE AFUA_6G14140)-RELATED"/>
    <property type="match status" value="1"/>
</dbReference>
<evidence type="ECO:0000313" key="6">
    <source>
        <dbReference type="EMBL" id="KAJ7307814.1"/>
    </source>
</evidence>
<evidence type="ECO:0000313" key="7">
    <source>
        <dbReference type="Proteomes" id="UP001218218"/>
    </source>
</evidence>
<comment type="caution">
    <text evidence="6">The sequence shown here is derived from an EMBL/GenBank/DDBJ whole genome shotgun (WGS) entry which is preliminary data.</text>
</comment>
<keyword evidence="4 5" id="KW-0472">Membrane</keyword>
<keyword evidence="7" id="KW-1185">Reference proteome</keyword>
<dbReference type="Proteomes" id="UP001218218">
    <property type="component" value="Unassembled WGS sequence"/>
</dbReference>
<feature type="transmembrane region" description="Helical" evidence="5">
    <location>
        <begin position="75"/>
        <end position="101"/>
    </location>
</feature>
<feature type="non-terminal residue" evidence="6">
    <location>
        <position position="1"/>
    </location>
</feature>
<name>A0AAD7EBF4_9AGAR</name>
<evidence type="ECO:0000256" key="1">
    <source>
        <dbReference type="ARBA" id="ARBA00004141"/>
    </source>
</evidence>
<dbReference type="PANTHER" id="PTHR31465">
    <property type="entry name" value="PROTEIN RTA1-RELATED"/>
    <property type="match status" value="1"/>
</dbReference>
<keyword evidence="3 5" id="KW-1133">Transmembrane helix</keyword>
<feature type="transmembrane region" description="Helical" evidence="5">
    <location>
        <begin position="128"/>
        <end position="148"/>
    </location>
</feature>
<dbReference type="GO" id="GO:0000324">
    <property type="term" value="C:fungal-type vacuole"/>
    <property type="evidence" value="ECO:0007669"/>
    <property type="project" value="TreeGrafter"/>
</dbReference>
<organism evidence="6 7">
    <name type="scientific">Mycena albidolilacea</name>
    <dbReference type="NCBI Taxonomy" id="1033008"/>
    <lineage>
        <taxon>Eukaryota</taxon>
        <taxon>Fungi</taxon>
        <taxon>Dikarya</taxon>
        <taxon>Basidiomycota</taxon>
        <taxon>Agaricomycotina</taxon>
        <taxon>Agaricomycetes</taxon>
        <taxon>Agaricomycetidae</taxon>
        <taxon>Agaricales</taxon>
        <taxon>Marasmiineae</taxon>
        <taxon>Mycenaceae</taxon>
        <taxon>Mycena</taxon>
    </lineage>
</organism>
<dbReference type="Pfam" id="PF04479">
    <property type="entry name" value="RTA1"/>
    <property type="match status" value="1"/>
</dbReference>
<feature type="transmembrane region" description="Helical" evidence="5">
    <location>
        <begin position="12"/>
        <end position="31"/>
    </location>
</feature>
<evidence type="ECO:0000256" key="5">
    <source>
        <dbReference type="SAM" id="Phobius"/>
    </source>
</evidence>
<dbReference type="AlphaFoldDB" id="A0AAD7EBF4"/>
<feature type="transmembrane region" description="Helical" evidence="5">
    <location>
        <begin position="43"/>
        <end position="63"/>
    </location>
</feature>
<gene>
    <name evidence="6" type="ORF">DFH08DRAFT_720024</name>
</gene>
<evidence type="ECO:0000256" key="2">
    <source>
        <dbReference type="ARBA" id="ARBA00022692"/>
    </source>
</evidence>
<evidence type="ECO:0000256" key="4">
    <source>
        <dbReference type="ARBA" id="ARBA00023136"/>
    </source>
</evidence>
<dbReference type="GO" id="GO:0005886">
    <property type="term" value="C:plasma membrane"/>
    <property type="evidence" value="ECO:0007669"/>
    <property type="project" value="TreeGrafter"/>
</dbReference>
<accession>A0AAD7EBF4</accession>
<comment type="subcellular location">
    <subcellularLocation>
        <location evidence="1">Membrane</location>
        <topology evidence="1">Multi-pass membrane protein</topology>
    </subcellularLocation>
</comment>
<evidence type="ECO:0000256" key="3">
    <source>
        <dbReference type="ARBA" id="ARBA00022989"/>
    </source>
</evidence>
<dbReference type="InterPro" id="IPR007568">
    <property type="entry name" value="RTA1"/>
</dbReference>
<dbReference type="EMBL" id="JARIHO010000087">
    <property type="protein sequence ID" value="KAJ7307814.1"/>
    <property type="molecule type" value="Genomic_DNA"/>
</dbReference>
<feature type="transmembrane region" description="Helical" evidence="5">
    <location>
        <begin position="163"/>
        <end position="182"/>
    </location>
</feature>
<keyword evidence="2 5" id="KW-0812">Transmembrane</keyword>